<evidence type="ECO:0000256" key="4">
    <source>
        <dbReference type="ARBA" id="ARBA00022989"/>
    </source>
</evidence>
<evidence type="ECO:0000313" key="12">
    <source>
        <dbReference type="RefSeq" id="XP_031554657.1"/>
    </source>
</evidence>
<evidence type="ECO:0000256" key="1">
    <source>
        <dbReference type="ARBA" id="ARBA00004651"/>
    </source>
</evidence>
<dbReference type="InterPro" id="IPR000276">
    <property type="entry name" value="GPCR_Rhodpsn"/>
</dbReference>
<dbReference type="GO" id="GO:0004930">
    <property type="term" value="F:G protein-coupled receptor activity"/>
    <property type="evidence" value="ECO:0007669"/>
    <property type="project" value="UniProtKB-KW"/>
</dbReference>
<gene>
    <name evidence="12" type="primary">LOC116291615</name>
</gene>
<feature type="transmembrane region" description="Helical" evidence="9">
    <location>
        <begin position="30"/>
        <end position="56"/>
    </location>
</feature>
<keyword evidence="2" id="KW-1003">Cell membrane</keyword>
<dbReference type="InParanoid" id="A0A6P8HPU0"/>
<dbReference type="PROSITE" id="PS50262">
    <property type="entry name" value="G_PROTEIN_RECEP_F1_2"/>
    <property type="match status" value="1"/>
</dbReference>
<evidence type="ECO:0000256" key="7">
    <source>
        <dbReference type="ARBA" id="ARBA00023170"/>
    </source>
</evidence>
<dbReference type="RefSeq" id="XP_031554657.1">
    <property type="nucleotide sequence ID" value="XM_031698797.1"/>
</dbReference>
<evidence type="ECO:0000256" key="9">
    <source>
        <dbReference type="SAM" id="Phobius"/>
    </source>
</evidence>
<dbReference type="PANTHER" id="PTHR24249:SF372">
    <property type="entry name" value="G-PROTEIN COUPLED RECEPTORS FAMILY 1 PROFILE DOMAIN-CONTAINING PROTEIN"/>
    <property type="match status" value="1"/>
</dbReference>
<feature type="transmembrane region" description="Helical" evidence="9">
    <location>
        <begin position="178"/>
        <end position="202"/>
    </location>
</feature>
<dbReference type="KEGG" id="aten:116291615"/>
<dbReference type="PRINTS" id="PR00237">
    <property type="entry name" value="GPCRRHODOPSN"/>
</dbReference>
<keyword evidence="3 9" id="KW-0812">Transmembrane</keyword>
<evidence type="ECO:0000256" key="6">
    <source>
        <dbReference type="ARBA" id="ARBA00023136"/>
    </source>
</evidence>
<dbReference type="InterPro" id="IPR050569">
    <property type="entry name" value="TAAR"/>
</dbReference>
<feature type="transmembrane region" description="Helical" evidence="9">
    <location>
        <begin position="151"/>
        <end position="172"/>
    </location>
</feature>
<dbReference type="CDD" id="cd00637">
    <property type="entry name" value="7tm_classA_rhodopsin-like"/>
    <property type="match status" value="1"/>
</dbReference>
<keyword evidence="7" id="KW-0675">Receptor</keyword>
<protein>
    <submittedName>
        <fullName evidence="12">Melanocortin receptor 3-like</fullName>
    </submittedName>
</protein>
<dbReference type="InterPro" id="IPR017452">
    <property type="entry name" value="GPCR_Rhodpsn_7TM"/>
</dbReference>
<keyword evidence="5" id="KW-0297">G-protein coupled receptor</keyword>
<dbReference type="Proteomes" id="UP000515163">
    <property type="component" value="Unplaced"/>
</dbReference>
<feature type="transmembrane region" description="Helical" evidence="9">
    <location>
        <begin position="243"/>
        <end position="262"/>
    </location>
</feature>
<dbReference type="PANTHER" id="PTHR24249">
    <property type="entry name" value="HISTAMINE RECEPTOR-RELATED G-PROTEIN COUPLED RECEPTOR"/>
    <property type="match status" value="1"/>
</dbReference>
<feature type="transmembrane region" description="Helical" evidence="9">
    <location>
        <begin position="274"/>
        <end position="295"/>
    </location>
</feature>
<evidence type="ECO:0000313" key="11">
    <source>
        <dbReference type="Proteomes" id="UP000515163"/>
    </source>
</evidence>
<evidence type="ECO:0000256" key="2">
    <source>
        <dbReference type="ARBA" id="ARBA00022475"/>
    </source>
</evidence>
<accession>A0A6P8HPU0</accession>
<feature type="domain" description="G-protein coupled receptors family 1 profile" evidence="10">
    <location>
        <begin position="48"/>
        <end position="295"/>
    </location>
</feature>
<dbReference type="GO" id="GO:0005886">
    <property type="term" value="C:plasma membrane"/>
    <property type="evidence" value="ECO:0007669"/>
    <property type="project" value="UniProtKB-SubCell"/>
</dbReference>
<dbReference type="Pfam" id="PF00001">
    <property type="entry name" value="7tm_1"/>
    <property type="match status" value="1"/>
</dbReference>
<reference evidence="12" key="1">
    <citation type="submission" date="2025-08" db="UniProtKB">
        <authorList>
            <consortium name="RefSeq"/>
        </authorList>
    </citation>
    <scope>IDENTIFICATION</scope>
    <source>
        <tissue evidence="12">Tentacle</tissue>
    </source>
</reference>
<dbReference type="Gene3D" id="1.20.1070.10">
    <property type="entry name" value="Rhodopsin 7-helix transmembrane proteins"/>
    <property type="match status" value="1"/>
</dbReference>
<comment type="subcellular location">
    <subcellularLocation>
        <location evidence="1">Cell membrane</location>
        <topology evidence="1">Multi-pass membrane protein</topology>
    </subcellularLocation>
</comment>
<dbReference type="AlphaFoldDB" id="A0A6P8HPU0"/>
<keyword evidence="4 9" id="KW-1133">Transmembrane helix</keyword>
<evidence type="ECO:0000259" key="10">
    <source>
        <dbReference type="PROSITE" id="PS50262"/>
    </source>
</evidence>
<evidence type="ECO:0000256" key="3">
    <source>
        <dbReference type="ARBA" id="ARBA00022692"/>
    </source>
</evidence>
<feature type="transmembrane region" description="Helical" evidence="9">
    <location>
        <begin position="68"/>
        <end position="89"/>
    </location>
</feature>
<dbReference type="GeneID" id="116291615"/>
<evidence type="ECO:0000256" key="5">
    <source>
        <dbReference type="ARBA" id="ARBA00023040"/>
    </source>
</evidence>
<feature type="transmembrane region" description="Helical" evidence="9">
    <location>
        <begin position="109"/>
        <end position="130"/>
    </location>
</feature>
<name>A0A6P8HPU0_ACTTE</name>
<organism evidence="11 12">
    <name type="scientific">Actinia tenebrosa</name>
    <name type="common">Australian red waratah sea anemone</name>
    <dbReference type="NCBI Taxonomy" id="6105"/>
    <lineage>
        <taxon>Eukaryota</taxon>
        <taxon>Metazoa</taxon>
        <taxon>Cnidaria</taxon>
        <taxon>Anthozoa</taxon>
        <taxon>Hexacorallia</taxon>
        <taxon>Actiniaria</taxon>
        <taxon>Actiniidae</taxon>
        <taxon>Actinia</taxon>
    </lineage>
</organism>
<keyword evidence="8" id="KW-0807">Transducer</keyword>
<sequence>MNGSSTNSVISTPCSYLLPVDEDRQSLQGYFIASIVIMSVITIPTIFLNGLVLVGIWRSPPLHTPSNVLICGLAASDLGAGVSVMPMFIATSVAYSEGILDIWCKVQTLSNLITPFFAGVSFVTITLISVDRMIALKFHLRYASVVTISRCLGSLVCLWIAGLVICSSHLWYVKFLHWATVFIFSLCLGLCTFNNATILLILRYHRVEIKRLQTQIEANQDPKDNLNTRTNIAQRRKSSSNMLWVYGLFIACYAPFLVVRIFKNLTTGHTKATFIAFTFTYFLVFCNSFLNPILYCMKMRPVRRSILALLPDPLRRCLAKHKVEPNNDILKVFGH</sequence>
<evidence type="ECO:0000256" key="8">
    <source>
        <dbReference type="ARBA" id="ARBA00023224"/>
    </source>
</evidence>
<keyword evidence="6 9" id="KW-0472">Membrane</keyword>
<proteinExistence type="predicted"/>
<dbReference type="FunCoup" id="A0A6P8HPU0">
    <property type="interactions" value="336"/>
</dbReference>
<keyword evidence="11" id="KW-1185">Reference proteome</keyword>
<dbReference type="SUPFAM" id="SSF81321">
    <property type="entry name" value="Family A G protein-coupled receptor-like"/>
    <property type="match status" value="1"/>
</dbReference>
<dbReference type="OrthoDB" id="5984145at2759"/>